<evidence type="ECO:0000256" key="4">
    <source>
        <dbReference type="SAM" id="Coils"/>
    </source>
</evidence>
<dbReference type="PANTHER" id="PTHR11638:SF111">
    <property type="entry name" value="ATP-DEPENDENT CLP PROTEASE ATP-BINDING SUBUNIT CLPA"/>
    <property type="match status" value="1"/>
</dbReference>
<dbReference type="InterPro" id="IPR050130">
    <property type="entry name" value="ClpA_ClpB"/>
</dbReference>
<dbReference type="InterPro" id="IPR028299">
    <property type="entry name" value="ClpA/B_CS2"/>
</dbReference>
<dbReference type="Pfam" id="PF10431">
    <property type="entry name" value="ClpB_D2-small"/>
    <property type="match status" value="1"/>
</dbReference>
<dbReference type="CDD" id="cd19499">
    <property type="entry name" value="RecA-like_ClpB_Hsp104-like"/>
    <property type="match status" value="1"/>
</dbReference>
<feature type="non-terminal residue" evidence="7">
    <location>
        <position position="1"/>
    </location>
</feature>
<evidence type="ECO:0008006" key="8">
    <source>
        <dbReference type="Google" id="ProtNLM"/>
    </source>
</evidence>
<dbReference type="FunFam" id="3.40.50.300:FF:000025">
    <property type="entry name" value="ATP-dependent Clp protease subunit"/>
    <property type="match status" value="1"/>
</dbReference>
<dbReference type="Gene3D" id="1.10.8.60">
    <property type="match status" value="2"/>
</dbReference>
<comment type="caution">
    <text evidence="7">The sequence shown here is derived from an EMBL/GenBank/DDBJ whole genome shotgun (WGS) entry which is preliminary data.</text>
</comment>
<dbReference type="AlphaFoldDB" id="A0A0F9D0F1"/>
<dbReference type="InterPro" id="IPR003959">
    <property type="entry name" value="ATPase_AAA_core"/>
</dbReference>
<protein>
    <recommendedName>
        <fullName evidence="8">AAA+ ATPase domain-containing protein</fullName>
    </recommendedName>
</protein>
<dbReference type="PANTHER" id="PTHR11638">
    <property type="entry name" value="ATP-DEPENDENT CLP PROTEASE"/>
    <property type="match status" value="1"/>
</dbReference>
<dbReference type="Gene3D" id="3.40.50.300">
    <property type="entry name" value="P-loop containing nucleotide triphosphate hydrolases"/>
    <property type="match status" value="1"/>
</dbReference>
<dbReference type="PRINTS" id="PR00300">
    <property type="entry name" value="CLPPROTEASEA"/>
</dbReference>
<dbReference type="GO" id="GO:0005737">
    <property type="term" value="C:cytoplasm"/>
    <property type="evidence" value="ECO:0007669"/>
    <property type="project" value="TreeGrafter"/>
</dbReference>
<feature type="coiled-coil region" evidence="4">
    <location>
        <begin position="9"/>
        <end position="75"/>
    </location>
</feature>
<accession>A0A0F9D0F1</accession>
<dbReference type="InterPro" id="IPR001270">
    <property type="entry name" value="ClpA/B"/>
</dbReference>
<evidence type="ECO:0000256" key="2">
    <source>
        <dbReference type="ARBA" id="ARBA00022840"/>
    </source>
</evidence>
<dbReference type="SMART" id="SM01086">
    <property type="entry name" value="ClpB_D2-small"/>
    <property type="match status" value="1"/>
</dbReference>
<feature type="domain" description="Clp ATPase C-terminal" evidence="6">
    <location>
        <begin position="273"/>
        <end position="362"/>
    </location>
</feature>
<keyword evidence="1" id="KW-0547">Nucleotide-binding</keyword>
<evidence type="ECO:0000259" key="6">
    <source>
        <dbReference type="SMART" id="SM01086"/>
    </source>
</evidence>
<name>A0A0F9D0F1_9ZZZZ</name>
<evidence type="ECO:0000259" key="5">
    <source>
        <dbReference type="SMART" id="SM00382"/>
    </source>
</evidence>
<evidence type="ECO:0000256" key="3">
    <source>
        <dbReference type="ARBA" id="ARBA00023186"/>
    </source>
</evidence>
<reference evidence="7" key="1">
    <citation type="journal article" date="2015" name="Nature">
        <title>Complex archaea that bridge the gap between prokaryotes and eukaryotes.</title>
        <authorList>
            <person name="Spang A."/>
            <person name="Saw J.H."/>
            <person name="Jorgensen S.L."/>
            <person name="Zaremba-Niedzwiedzka K."/>
            <person name="Martijn J."/>
            <person name="Lind A.E."/>
            <person name="van Eijk R."/>
            <person name="Schleper C."/>
            <person name="Guy L."/>
            <person name="Ettema T.J."/>
        </authorList>
    </citation>
    <scope>NUCLEOTIDE SEQUENCE</scope>
</reference>
<dbReference type="Pfam" id="PF07724">
    <property type="entry name" value="AAA_2"/>
    <property type="match status" value="1"/>
</dbReference>
<keyword evidence="3" id="KW-0143">Chaperone</keyword>
<keyword evidence="2" id="KW-0067">ATP-binding</keyword>
<dbReference type="SMART" id="SM00382">
    <property type="entry name" value="AAA"/>
    <property type="match status" value="1"/>
</dbReference>
<keyword evidence="4" id="KW-0175">Coiled coil</keyword>
<dbReference type="InterPro" id="IPR027417">
    <property type="entry name" value="P-loop_NTPase"/>
</dbReference>
<proteinExistence type="predicted"/>
<dbReference type="GO" id="GO:0005524">
    <property type="term" value="F:ATP binding"/>
    <property type="evidence" value="ECO:0007669"/>
    <property type="project" value="UniProtKB-KW"/>
</dbReference>
<dbReference type="SUPFAM" id="SSF52540">
    <property type="entry name" value="P-loop containing nucleoside triphosphate hydrolases"/>
    <property type="match status" value="1"/>
</dbReference>
<evidence type="ECO:0000313" key="7">
    <source>
        <dbReference type="EMBL" id="KKL11301.1"/>
    </source>
</evidence>
<dbReference type="GO" id="GO:0034605">
    <property type="term" value="P:cellular response to heat"/>
    <property type="evidence" value="ECO:0007669"/>
    <property type="project" value="TreeGrafter"/>
</dbReference>
<dbReference type="InterPro" id="IPR019489">
    <property type="entry name" value="Clp_ATPase_C"/>
</dbReference>
<evidence type="ECO:0000256" key="1">
    <source>
        <dbReference type="ARBA" id="ARBA00022741"/>
    </source>
</evidence>
<sequence length="366" mass="41202">AAEIRYGNIPKLEKGIKEQQKKLVEVQKKRQILKEEVTPEDMASVVSRWTGIPVYKMLEEETVKLSRMEDELRKRIIGQDEALSIVANAIRRSRAGIAEENKPIGSFMFMGPTGVGKTELGLALAEFMFNDEDAIIRLDMSEYMERHTVSKIIGSPPGYVGHEEGGQLTEIVRRRPYSVILFDEIEKAHPEVFNILLQIMDYATLTDNSGRKADFRNIILIMTSNAGAQELGKRLVGFGERSVKGDALNRAVEDLFSPEFRNRLDATVTFNDLDKKIVLQIVQKEIDLFKIQLALKNVTLTLSKGCLKWLAEKGYSPLFGAREISRLIQDKIKSFFVDEVLFGSLAHGGRARAEIEGDEVIIKVGD</sequence>
<dbReference type="InterPro" id="IPR003593">
    <property type="entry name" value="AAA+_ATPase"/>
</dbReference>
<gene>
    <name evidence="7" type="ORF">LCGC14_2547180</name>
</gene>
<organism evidence="7">
    <name type="scientific">marine sediment metagenome</name>
    <dbReference type="NCBI Taxonomy" id="412755"/>
    <lineage>
        <taxon>unclassified sequences</taxon>
        <taxon>metagenomes</taxon>
        <taxon>ecological metagenomes</taxon>
    </lineage>
</organism>
<dbReference type="PROSITE" id="PS00871">
    <property type="entry name" value="CLPAB_2"/>
    <property type="match status" value="1"/>
</dbReference>
<dbReference type="GO" id="GO:0016887">
    <property type="term" value="F:ATP hydrolysis activity"/>
    <property type="evidence" value="ECO:0007669"/>
    <property type="project" value="InterPro"/>
</dbReference>
<feature type="domain" description="AAA+ ATPase" evidence="5">
    <location>
        <begin position="103"/>
        <end position="274"/>
    </location>
</feature>
<dbReference type="EMBL" id="LAZR01041711">
    <property type="protein sequence ID" value="KKL11301.1"/>
    <property type="molecule type" value="Genomic_DNA"/>
</dbReference>